<evidence type="ECO:0000313" key="3">
    <source>
        <dbReference type="Proteomes" id="UP000060277"/>
    </source>
</evidence>
<reference evidence="3" key="1">
    <citation type="submission" date="2015-12" db="EMBL/GenBank/DDBJ databases">
        <title>Complete genome sequence of Pandoraea norimbergensis DSM 11628.</title>
        <authorList>
            <person name="Ee R."/>
            <person name="Lim Y.-L."/>
            <person name="Yong D."/>
            <person name="Yin W.-F."/>
            <person name="Chan K.-G."/>
        </authorList>
    </citation>
    <scope>NUCLEOTIDE SEQUENCE [LARGE SCALE GENOMIC DNA]</scope>
    <source>
        <strain evidence="3">DSM 11628</strain>
    </source>
</reference>
<protein>
    <submittedName>
        <fullName evidence="2">Uncharacterized protein</fullName>
    </submittedName>
</protein>
<organism evidence="2 3">
    <name type="scientific">Pandoraea norimbergensis</name>
    <dbReference type="NCBI Taxonomy" id="93219"/>
    <lineage>
        <taxon>Bacteria</taxon>
        <taxon>Pseudomonadati</taxon>
        <taxon>Pseudomonadota</taxon>
        <taxon>Betaproteobacteria</taxon>
        <taxon>Burkholderiales</taxon>
        <taxon>Burkholderiaceae</taxon>
        <taxon>Pandoraea</taxon>
    </lineage>
</organism>
<evidence type="ECO:0000256" key="1">
    <source>
        <dbReference type="SAM" id="MobiDB-lite"/>
    </source>
</evidence>
<dbReference type="RefSeq" id="WP_058378506.1">
    <property type="nucleotide sequence ID" value="NZ_CP013480.3"/>
</dbReference>
<proteinExistence type="predicted"/>
<name>A0ABM5WMI3_9BURK</name>
<dbReference type="EMBL" id="CP013480">
    <property type="protein sequence ID" value="ALS61595.1"/>
    <property type="molecule type" value="Genomic_DNA"/>
</dbReference>
<gene>
    <name evidence="2" type="ORF">AT302_19280</name>
</gene>
<accession>A0ABM5WMI3</accession>
<sequence length="63" mass="6757">MRRLLSLFAFLAGGVCAELAHPLQCDLAPASRGMQPVPERSRRRLPLDSTGDADGHPAENSSL</sequence>
<feature type="region of interest" description="Disordered" evidence="1">
    <location>
        <begin position="28"/>
        <end position="63"/>
    </location>
</feature>
<evidence type="ECO:0000313" key="2">
    <source>
        <dbReference type="EMBL" id="ALS61595.1"/>
    </source>
</evidence>
<keyword evidence="3" id="KW-1185">Reference proteome</keyword>
<dbReference type="Proteomes" id="UP000060277">
    <property type="component" value="Chromosome"/>
</dbReference>